<dbReference type="EMBL" id="VIVK01000001">
    <property type="protein sequence ID" value="TWD79385.1"/>
    <property type="molecule type" value="Genomic_DNA"/>
</dbReference>
<comment type="caution">
    <text evidence="2">The sequence shown here is derived from an EMBL/GenBank/DDBJ whole genome shotgun (WGS) entry which is preliminary data.</text>
</comment>
<dbReference type="Proteomes" id="UP000318380">
    <property type="component" value="Unassembled WGS sequence"/>
</dbReference>
<dbReference type="Gene3D" id="2.60.120.260">
    <property type="entry name" value="Galactose-binding domain-like"/>
    <property type="match status" value="1"/>
</dbReference>
<feature type="transmembrane region" description="Helical" evidence="1">
    <location>
        <begin position="12"/>
        <end position="30"/>
    </location>
</feature>
<dbReference type="AlphaFoldDB" id="A0A561BKK4"/>
<dbReference type="SUPFAM" id="SSF49785">
    <property type="entry name" value="Galactose-binding domain-like"/>
    <property type="match status" value="1"/>
</dbReference>
<protein>
    <recommendedName>
        <fullName evidence="4">F5/8 type C domain-containing protein</fullName>
    </recommendedName>
</protein>
<name>A0A561BKK4_9ACTN</name>
<keyword evidence="1" id="KW-1133">Transmembrane helix</keyword>
<evidence type="ECO:0000256" key="1">
    <source>
        <dbReference type="SAM" id="Phobius"/>
    </source>
</evidence>
<dbReference type="NCBIfam" id="NF047619">
    <property type="entry name" value="NADase_discoid"/>
    <property type="match status" value="1"/>
</dbReference>
<evidence type="ECO:0000313" key="3">
    <source>
        <dbReference type="Proteomes" id="UP000318380"/>
    </source>
</evidence>
<organism evidence="2 3">
    <name type="scientific">Kribbella amoyensis</name>
    <dbReference type="NCBI Taxonomy" id="996641"/>
    <lineage>
        <taxon>Bacteria</taxon>
        <taxon>Bacillati</taxon>
        <taxon>Actinomycetota</taxon>
        <taxon>Actinomycetes</taxon>
        <taxon>Propionibacteriales</taxon>
        <taxon>Kribbellaceae</taxon>
        <taxon>Kribbella</taxon>
    </lineage>
</organism>
<evidence type="ECO:0000313" key="2">
    <source>
        <dbReference type="EMBL" id="TWD79385.1"/>
    </source>
</evidence>
<keyword evidence="3" id="KW-1185">Reference proteome</keyword>
<dbReference type="InterPro" id="IPR008979">
    <property type="entry name" value="Galactose-bd-like_sf"/>
</dbReference>
<sequence length="192" mass="20633">MKHGLRTTVRRARTTAGFLILVFGLLSGFYPPLRTFVVQQAATVKQQVRGVADSALTPIRPVAVQGSGSTTNHPPNAAFDTFANTSWQVPWNEKAPARLTVQLDRAVALRKILVRTGDSKNFAGSSRPATLELKYSNEKSELISLVDKPDPQEIALRNAVGVGTITITVVTVFPAPGARDLAVAEIELFGIG</sequence>
<proteinExistence type="predicted"/>
<keyword evidence="1" id="KW-0812">Transmembrane</keyword>
<dbReference type="InterPro" id="IPR057561">
    <property type="entry name" value="NADase_transloc"/>
</dbReference>
<reference evidence="2 3" key="1">
    <citation type="submission" date="2019-06" db="EMBL/GenBank/DDBJ databases">
        <title>Sequencing the genomes of 1000 actinobacteria strains.</title>
        <authorList>
            <person name="Klenk H.-P."/>
        </authorList>
    </citation>
    <scope>NUCLEOTIDE SEQUENCE [LARGE SCALE GENOMIC DNA]</scope>
    <source>
        <strain evidence="2 3">DSM 24683</strain>
    </source>
</reference>
<keyword evidence="1" id="KW-0472">Membrane</keyword>
<gene>
    <name evidence="2" type="ORF">FB561_0443</name>
</gene>
<accession>A0A561BKK4</accession>
<evidence type="ECO:0008006" key="4">
    <source>
        <dbReference type="Google" id="ProtNLM"/>
    </source>
</evidence>